<proteinExistence type="predicted"/>
<dbReference type="EMBL" id="CP034549">
    <property type="protein sequence ID" value="AZQ44133.1"/>
    <property type="molecule type" value="Genomic_DNA"/>
</dbReference>
<dbReference type="Proteomes" id="UP000279600">
    <property type="component" value="Chromosome"/>
</dbReference>
<dbReference type="KEGG" id="noj:EJ995_07765"/>
<protein>
    <submittedName>
        <fullName evidence="1">Uncharacterized protein</fullName>
    </submittedName>
</protein>
<dbReference type="AlphaFoldDB" id="A0A3S9MYK6"/>
<gene>
    <name evidence="1" type="ORF">EJ995_07765</name>
</gene>
<accession>A0A3S9MYK6</accession>
<evidence type="ECO:0000313" key="1">
    <source>
        <dbReference type="EMBL" id="AZQ44133.1"/>
    </source>
</evidence>
<evidence type="ECO:0000313" key="2">
    <source>
        <dbReference type="Proteomes" id="UP000279600"/>
    </source>
</evidence>
<organism evidence="1 2">
    <name type="scientific">Nonlabens ponticola</name>
    <dbReference type="NCBI Taxonomy" id="2496866"/>
    <lineage>
        <taxon>Bacteria</taxon>
        <taxon>Pseudomonadati</taxon>
        <taxon>Bacteroidota</taxon>
        <taxon>Flavobacteriia</taxon>
        <taxon>Flavobacteriales</taxon>
        <taxon>Flavobacteriaceae</taxon>
        <taxon>Nonlabens</taxon>
    </lineage>
</organism>
<dbReference type="RefSeq" id="WP_126447269.1">
    <property type="nucleotide sequence ID" value="NZ_CP034549.1"/>
</dbReference>
<name>A0A3S9MYK6_9FLAO</name>
<reference evidence="1 2" key="1">
    <citation type="submission" date="2018-12" db="EMBL/GenBank/DDBJ databases">
        <title>Complete genome of Nonlabens sp. MJ115.</title>
        <authorList>
            <person name="Choi H.S."/>
            <person name="Jung J."/>
        </authorList>
    </citation>
    <scope>NUCLEOTIDE SEQUENCE [LARGE SCALE GENOMIC DNA]</scope>
    <source>
        <strain evidence="1 2">MJ115</strain>
    </source>
</reference>
<keyword evidence="2" id="KW-1185">Reference proteome</keyword>
<sequence length="144" mass="16286">MRIKILVFLGLCVINTSCIEGDDIKRALKSGDENSLGMPEYDHSASYFKDEVGSIASASNVFIGFRSGSTNGIEERGFVIYIRQSGLKLSEEKKALRFKASIDSLVSKEILNKEEYDFYEIVFENKRSQNKITKLQSLTLREDI</sequence>